<dbReference type="OrthoDB" id="6271874at2759"/>
<gene>
    <name evidence="1" type="ORF">EG68_07973</name>
</gene>
<dbReference type="EMBL" id="JTDE01003590">
    <property type="protein sequence ID" value="KAF7255873.1"/>
    <property type="molecule type" value="Genomic_DNA"/>
</dbReference>
<sequence length="672" mass="74976">MFYGTPWADKNKSEAIDLQNCSTAVFDHLLTNEFSRSKNRWNSREEYSFMNRSTLLNIVHSTQCAQLDYFSTTKIRDDNTDGDVVDEHRTRPDLYCSTPCSEGNTSIQDWLSNLVYESAASTYGEQTTKDNDSSLSSVVPSESIFDSFESFGKPDYLQVNTTDDQKPDLCWNYYHSCTKEISPQGNSFSIANSNLVSHPYSEFSSNYESVHSHLRSGGPMCSQQEVIRSICDATISSMAVHSSSIKYTVDQEQNAIAHQTSEHQRPTENLPSTVRTVASQQQQQPVTSFIPNDHIFGGFTCSNQAAVSCSSSYTNEWNHLDAEFTEHTGDSNLDSCVSSGRRNPLDYRTSSHYNSPSCSEQMKHDTRQYPINAGAFNLLDSPFACHAPQNPTRAVMKRKLDDNHIGVQFKYGVANATTGFTVCGFGTPNRTTDNCQNNIDSEIHTPLSNFTIENCMTSTNSDHSSDQLATYNPALRGAFNFSVSTNTYFWQYNSQCKGPKAIRLFKLDGSPVRSENNSDEPDSTVGLWMGLDLYESSASASGSMVGEVTSSFQKSYTHSTLSLPDYPLIVFEDPVQRRYDLVHCSKLRRGDGNDVTPNLARLRAMGEELDKLSQLLIKHGEVIMAGTTTNTSLTSMVLGQQSTDNKCDHLSPEHRLIEQAKREKNKLASKMI</sequence>
<evidence type="ECO:0000313" key="1">
    <source>
        <dbReference type="EMBL" id="KAF7255873.1"/>
    </source>
</evidence>
<dbReference type="Proteomes" id="UP000822476">
    <property type="component" value="Unassembled WGS sequence"/>
</dbReference>
<organism evidence="1 2">
    <name type="scientific">Paragonimus skrjabini miyazakii</name>
    <dbReference type="NCBI Taxonomy" id="59628"/>
    <lineage>
        <taxon>Eukaryota</taxon>
        <taxon>Metazoa</taxon>
        <taxon>Spiralia</taxon>
        <taxon>Lophotrochozoa</taxon>
        <taxon>Platyhelminthes</taxon>
        <taxon>Trematoda</taxon>
        <taxon>Digenea</taxon>
        <taxon>Plagiorchiida</taxon>
        <taxon>Troglotremata</taxon>
        <taxon>Troglotrematidae</taxon>
        <taxon>Paragonimus</taxon>
    </lineage>
</organism>
<protein>
    <submittedName>
        <fullName evidence="1">Uncharacterized protein</fullName>
    </submittedName>
</protein>
<accession>A0A8S9YS40</accession>
<reference evidence="1" key="1">
    <citation type="submission" date="2019-07" db="EMBL/GenBank/DDBJ databases">
        <title>Annotation for the trematode Paragonimus miyazaki's.</title>
        <authorList>
            <person name="Choi Y.-J."/>
        </authorList>
    </citation>
    <scope>NUCLEOTIDE SEQUENCE</scope>
    <source>
        <strain evidence="1">Japan</strain>
    </source>
</reference>
<name>A0A8S9YS40_9TREM</name>
<dbReference type="AlphaFoldDB" id="A0A8S9YS40"/>
<evidence type="ECO:0000313" key="2">
    <source>
        <dbReference type="Proteomes" id="UP000822476"/>
    </source>
</evidence>
<proteinExistence type="predicted"/>
<keyword evidence="2" id="KW-1185">Reference proteome</keyword>
<comment type="caution">
    <text evidence="1">The sequence shown here is derived from an EMBL/GenBank/DDBJ whole genome shotgun (WGS) entry which is preliminary data.</text>
</comment>